<dbReference type="NCBIfam" id="TIGR02523">
    <property type="entry name" value="type_IV_pilV"/>
    <property type="match status" value="1"/>
</dbReference>
<dbReference type="OrthoDB" id="8850705at2"/>
<dbReference type="EMBL" id="CP000529">
    <property type="protein sequence ID" value="ABM38209.1"/>
    <property type="molecule type" value="Genomic_DNA"/>
</dbReference>
<dbReference type="InterPro" id="IPR012902">
    <property type="entry name" value="N_methyl_site"/>
</dbReference>
<gene>
    <name evidence="2" type="ordered locus">Pnap_2910</name>
</gene>
<dbReference type="RefSeq" id="WP_011802283.1">
    <property type="nucleotide sequence ID" value="NC_008781.1"/>
</dbReference>
<dbReference type="KEGG" id="pna:Pnap_2910"/>
<accession>A1VRD1</accession>
<dbReference type="STRING" id="365044.Pnap_2910"/>
<evidence type="ECO:0000256" key="1">
    <source>
        <dbReference type="SAM" id="Phobius"/>
    </source>
</evidence>
<evidence type="ECO:0000313" key="2">
    <source>
        <dbReference type="EMBL" id="ABM38209.1"/>
    </source>
</evidence>
<protein>
    <submittedName>
        <fullName evidence="2">Type IV pilus modification protein PilV</fullName>
    </submittedName>
</protein>
<sequence length="192" mass="20341">MQLKQDTRSVCSGASQSRQRGLSLIEAMVSIVILALGMMSLAGVQARLLVESRTTNSRAIAVGLIEDLTNRMLLNRDAALANRYALAWSATKTVQDCTLAQCTGAQLAQSDLNTWRNAVLASLPSANATVFQSPNDSRQIGIAIGWTANESKAEGTTTSEKAAYKAPFAVTAGANGVECPANLICHLVYVQP</sequence>
<name>A1VRD1_POLNA</name>
<dbReference type="eggNOG" id="COG4967">
    <property type="taxonomic scope" value="Bacteria"/>
</dbReference>
<proteinExistence type="predicted"/>
<dbReference type="Proteomes" id="UP000000644">
    <property type="component" value="Chromosome"/>
</dbReference>
<dbReference type="InterPro" id="IPR013362">
    <property type="entry name" value="Pilus_4_PilV"/>
</dbReference>
<keyword evidence="3" id="KW-1185">Reference proteome</keyword>
<keyword evidence="1" id="KW-1133">Transmembrane helix</keyword>
<reference evidence="3" key="1">
    <citation type="journal article" date="2009" name="Environ. Microbiol.">
        <title>The genome of Polaromonas naphthalenivorans strain CJ2, isolated from coal tar-contaminated sediment, reveals physiological and metabolic versatility and evolution through extensive horizontal gene transfer.</title>
        <authorList>
            <person name="Yagi J.M."/>
            <person name="Sims D."/>
            <person name="Brettin T."/>
            <person name="Bruce D."/>
            <person name="Madsen E.L."/>
        </authorList>
    </citation>
    <scope>NUCLEOTIDE SEQUENCE [LARGE SCALE GENOMIC DNA]</scope>
    <source>
        <strain evidence="3">CJ2</strain>
    </source>
</reference>
<dbReference type="Pfam" id="PF07963">
    <property type="entry name" value="N_methyl"/>
    <property type="match status" value="1"/>
</dbReference>
<dbReference type="HOGENOM" id="CLU_103234_3_0_4"/>
<keyword evidence="1" id="KW-0472">Membrane</keyword>
<evidence type="ECO:0000313" key="3">
    <source>
        <dbReference type="Proteomes" id="UP000000644"/>
    </source>
</evidence>
<keyword evidence="1" id="KW-0812">Transmembrane</keyword>
<feature type="transmembrane region" description="Helical" evidence="1">
    <location>
        <begin position="21"/>
        <end position="44"/>
    </location>
</feature>
<dbReference type="AlphaFoldDB" id="A1VRD1"/>
<organism evidence="2 3">
    <name type="scientific">Polaromonas naphthalenivorans (strain CJ2)</name>
    <dbReference type="NCBI Taxonomy" id="365044"/>
    <lineage>
        <taxon>Bacteria</taxon>
        <taxon>Pseudomonadati</taxon>
        <taxon>Pseudomonadota</taxon>
        <taxon>Betaproteobacteria</taxon>
        <taxon>Burkholderiales</taxon>
        <taxon>Comamonadaceae</taxon>
        <taxon>Polaromonas</taxon>
    </lineage>
</organism>